<dbReference type="PANTHER" id="PTHR36440:SF1">
    <property type="entry name" value="PUTATIVE (AFU_ORTHOLOGUE AFUA_8G07350)-RELATED"/>
    <property type="match status" value="1"/>
</dbReference>
<evidence type="ECO:0000259" key="1">
    <source>
        <dbReference type="Pfam" id="PF07883"/>
    </source>
</evidence>
<reference evidence="2" key="1">
    <citation type="submission" date="2021-08" db="EMBL/GenBank/DDBJ databases">
        <title>WGS assembly of Ceratopteris richardii.</title>
        <authorList>
            <person name="Marchant D.B."/>
            <person name="Chen G."/>
            <person name="Jenkins J."/>
            <person name="Shu S."/>
            <person name="Leebens-Mack J."/>
            <person name="Grimwood J."/>
            <person name="Schmutz J."/>
            <person name="Soltis P."/>
            <person name="Soltis D."/>
            <person name="Chen Z.-H."/>
        </authorList>
    </citation>
    <scope>NUCLEOTIDE SEQUENCE</scope>
    <source>
        <strain evidence="2">Whitten #5841</strain>
        <tissue evidence="2">Leaf</tissue>
    </source>
</reference>
<organism evidence="2 3">
    <name type="scientific">Ceratopteris richardii</name>
    <name type="common">Triangle waterfern</name>
    <dbReference type="NCBI Taxonomy" id="49495"/>
    <lineage>
        <taxon>Eukaryota</taxon>
        <taxon>Viridiplantae</taxon>
        <taxon>Streptophyta</taxon>
        <taxon>Embryophyta</taxon>
        <taxon>Tracheophyta</taxon>
        <taxon>Polypodiopsida</taxon>
        <taxon>Polypodiidae</taxon>
        <taxon>Polypodiales</taxon>
        <taxon>Pteridineae</taxon>
        <taxon>Pteridaceae</taxon>
        <taxon>Parkerioideae</taxon>
        <taxon>Ceratopteris</taxon>
    </lineage>
</organism>
<dbReference type="InterPro" id="IPR014710">
    <property type="entry name" value="RmlC-like_jellyroll"/>
</dbReference>
<keyword evidence="3" id="KW-1185">Reference proteome</keyword>
<dbReference type="Pfam" id="PF07883">
    <property type="entry name" value="Cupin_2"/>
    <property type="match status" value="1"/>
</dbReference>
<accession>A0A8T2UB66</accession>
<evidence type="ECO:0000313" key="2">
    <source>
        <dbReference type="EMBL" id="KAH7433521.1"/>
    </source>
</evidence>
<feature type="domain" description="Cupin type-2" evidence="1">
    <location>
        <begin position="56"/>
        <end position="122"/>
    </location>
</feature>
<name>A0A8T2UB66_CERRI</name>
<dbReference type="Proteomes" id="UP000825935">
    <property type="component" value="Chromosome 7"/>
</dbReference>
<dbReference type="Gene3D" id="2.60.120.10">
    <property type="entry name" value="Jelly Rolls"/>
    <property type="match status" value="1"/>
</dbReference>
<dbReference type="PANTHER" id="PTHR36440">
    <property type="entry name" value="PUTATIVE (AFU_ORTHOLOGUE AFUA_8G07350)-RELATED"/>
    <property type="match status" value="1"/>
</dbReference>
<protein>
    <recommendedName>
        <fullName evidence="1">Cupin type-2 domain-containing protein</fullName>
    </recommendedName>
</protein>
<proteinExistence type="predicted"/>
<comment type="caution">
    <text evidence="2">The sequence shown here is derived from an EMBL/GenBank/DDBJ whole genome shotgun (WGS) entry which is preliminary data.</text>
</comment>
<dbReference type="EMBL" id="CM035412">
    <property type="protein sequence ID" value="KAH7433521.1"/>
    <property type="molecule type" value="Genomic_DNA"/>
</dbReference>
<dbReference type="AlphaFoldDB" id="A0A8T2UB66"/>
<dbReference type="InterPro" id="IPR013096">
    <property type="entry name" value="Cupin_2"/>
</dbReference>
<dbReference type="InterPro" id="IPR053146">
    <property type="entry name" value="QDO-like"/>
</dbReference>
<dbReference type="OrthoDB" id="3700976at2759"/>
<dbReference type="SUPFAM" id="SSF51182">
    <property type="entry name" value="RmlC-like cupins"/>
    <property type="match status" value="1"/>
</dbReference>
<dbReference type="OMA" id="GPPDFEK"/>
<dbReference type="InterPro" id="IPR011051">
    <property type="entry name" value="RmlC_Cupin_sf"/>
</dbReference>
<gene>
    <name evidence="2" type="ORF">KP509_07G073300</name>
</gene>
<sequence>MDQISISANQFHAVSTPTVDIVRAGEGISVWALGVLVTLKALGNETGGSYSLFEDIVPPGIGPPLHIHTQEDETWYMLDGELIWKVGNQEFTATKGSFIHLPRFVPHAFENKSGKPAHMVLTYAPAGFEKWFLDIGKPVVDPEGPSPELTKEDLVQAVKLGKEYGLIFVGSNGHSPDYPSE</sequence>
<evidence type="ECO:0000313" key="3">
    <source>
        <dbReference type="Proteomes" id="UP000825935"/>
    </source>
</evidence>